<keyword evidence="3" id="KW-0472">Membrane</keyword>
<dbReference type="GO" id="GO:0016020">
    <property type="term" value="C:membrane"/>
    <property type="evidence" value="ECO:0007669"/>
    <property type="project" value="UniProtKB-SubCell"/>
</dbReference>
<reference evidence="7 8" key="1">
    <citation type="submission" date="2020-08" db="EMBL/GenBank/DDBJ databases">
        <title>Genomic Encyclopedia of Type Strains, Phase IV (KMG-IV): sequencing the most valuable type-strain genomes for metagenomic binning, comparative biology and taxonomic classification.</title>
        <authorList>
            <person name="Goeker M."/>
        </authorList>
    </citation>
    <scope>NUCLEOTIDE SEQUENCE [LARGE SCALE GENOMIC DNA]</scope>
    <source>
        <strain evidence="7 8">DSM 23562</strain>
    </source>
</reference>
<sequence length="358" mass="38532">MKRCAVAALALLALAPPVRAQTPPPPVSAVIKLYQVKYATPKELSELLTKLLPEVQTLLGPQPKYVRDTLQGEDLGSSPTAPVRVTAAVPDIKDVSDQFVRFLVLKGTPDKVSEALGLLEQLDLPAPQVLIEAQILDINEGVSSTLGVSYELAPGGKTVKGTLDKPKGSGRFDEIVFGRLSRDPITFNATIDAAIQKNQARLLANPKLMVLYNQRARIFIGDEVTFLQGTQVTQNGVALQTGKVNVGVELNVTAIGNPDGTIQLKVNPEVGSLTLLETQTSGISLPRISRRTVQTSVRLKDGETLVIGGLIGENDLNAIRKIPLLGDLPLLGQLFRRDARDKSRSELVIILKATIQKP</sequence>
<protein>
    <submittedName>
        <fullName evidence="7">Type II secretory pathway component GspD/PulD (Secretin)</fullName>
    </submittedName>
</protein>
<dbReference type="Proteomes" id="UP000520814">
    <property type="component" value="Unassembled WGS sequence"/>
</dbReference>
<comment type="similarity">
    <text evidence="4">Belongs to the bacterial secretin family.</text>
</comment>
<gene>
    <name evidence="7" type="ORF">HNQ39_003510</name>
</gene>
<keyword evidence="8" id="KW-1185">Reference proteome</keyword>
<evidence type="ECO:0000313" key="7">
    <source>
        <dbReference type="EMBL" id="MBB6051700.1"/>
    </source>
</evidence>
<keyword evidence="2 5" id="KW-0732">Signal</keyword>
<dbReference type="GO" id="GO:0015627">
    <property type="term" value="C:type II protein secretion system complex"/>
    <property type="evidence" value="ECO:0007669"/>
    <property type="project" value="TreeGrafter"/>
</dbReference>
<dbReference type="InterPro" id="IPR004846">
    <property type="entry name" value="T2SS/T3SS_dom"/>
</dbReference>
<dbReference type="PROSITE" id="PS00875">
    <property type="entry name" value="T2SP_D"/>
    <property type="match status" value="1"/>
</dbReference>
<dbReference type="InterPro" id="IPR004845">
    <property type="entry name" value="T2SS_GspD_CS"/>
</dbReference>
<evidence type="ECO:0000313" key="8">
    <source>
        <dbReference type="Proteomes" id="UP000520814"/>
    </source>
</evidence>
<feature type="signal peptide" evidence="5">
    <location>
        <begin position="1"/>
        <end position="20"/>
    </location>
</feature>
<dbReference type="InterPro" id="IPR001775">
    <property type="entry name" value="GspD/PilQ"/>
</dbReference>
<dbReference type="PRINTS" id="PR00811">
    <property type="entry name" value="BCTERIALGSPD"/>
</dbReference>
<dbReference type="GO" id="GO:0009306">
    <property type="term" value="P:protein secretion"/>
    <property type="evidence" value="ECO:0007669"/>
    <property type="project" value="InterPro"/>
</dbReference>
<dbReference type="EMBL" id="JACHGW010000003">
    <property type="protein sequence ID" value="MBB6051700.1"/>
    <property type="molecule type" value="Genomic_DNA"/>
</dbReference>
<evidence type="ECO:0000256" key="4">
    <source>
        <dbReference type="RuleBase" id="RU004003"/>
    </source>
</evidence>
<dbReference type="Pfam" id="PF00263">
    <property type="entry name" value="Secretin"/>
    <property type="match status" value="1"/>
</dbReference>
<evidence type="ECO:0000256" key="5">
    <source>
        <dbReference type="SAM" id="SignalP"/>
    </source>
</evidence>
<dbReference type="PANTHER" id="PTHR30332">
    <property type="entry name" value="PROBABLE GENERAL SECRETION PATHWAY PROTEIN D"/>
    <property type="match status" value="1"/>
</dbReference>
<proteinExistence type="inferred from homology"/>
<organism evidence="7 8">
    <name type="scientific">Armatimonas rosea</name>
    <dbReference type="NCBI Taxonomy" id="685828"/>
    <lineage>
        <taxon>Bacteria</taxon>
        <taxon>Bacillati</taxon>
        <taxon>Armatimonadota</taxon>
        <taxon>Armatimonadia</taxon>
        <taxon>Armatimonadales</taxon>
        <taxon>Armatimonadaceae</taxon>
        <taxon>Armatimonas</taxon>
    </lineage>
</organism>
<dbReference type="PANTHER" id="PTHR30332:SF24">
    <property type="entry name" value="SECRETIN GSPD-RELATED"/>
    <property type="match status" value="1"/>
</dbReference>
<evidence type="ECO:0000259" key="6">
    <source>
        <dbReference type="Pfam" id="PF00263"/>
    </source>
</evidence>
<accession>A0A7W9SSR9</accession>
<dbReference type="PRINTS" id="PR01032">
    <property type="entry name" value="PHAGEIV"/>
</dbReference>
<evidence type="ECO:0000256" key="3">
    <source>
        <dbReference type="ARBA" id="ARBA00023136"/>
    </source>
</evidence>
<evidence type="ECO:0000256" key="2">
    <source>
        <dbReference type="ARBA" id="ARBA00022729"/>
    </source>
</evidence>
<feature type="domain" description="Type II/III secretion system secretin-like" evidence="6">
    <location>
        <begin position="194"/>
        <end position="356"/>
    </location>
</feature>
<comment type="caution">
    <text evidence="7">The sequence shown here is derived from an EMBL/GenBank/DDBJ whole genome shotgun (WGS) entry which is preliminary data.</text>
</comment>
<dbReference type="AlphaFoldDB" id="A0A7W9SSR9"/>
<comment type="subcellular location">
    <subcellularLocation>
        <location evidence="1">Membrane</location>
    </subcellularLocation>
</comment>
<feature type="chain" id="PRO_5030854732" evidence="5">
    <location>
        <begin position="21"/>
        <end position="358"/>
    </location>
</feature>
<dbReference type="InterPro" id="IPR050810">
    <property type="entry name" value="Bact_Secretion_Sys_Channel"/>
</dbReference>
<evidence type="ECO:0000256" key="1">
    <source>
        <dbReference type="ARBA" id="ARBA00004370"/>
    </source>
</evidence>
<name>A0A7W9SSR9_ARMRO</name>
<dbReference type="RefSeq" id="WP_184199209.1">
    <property type="nucleotide sequence ID" value="NZ_JACHGW010000003.1"/>
</dbReference>